<evidence type="ECO:0000313" key="1">
    <source>
        <dbReference type="EMBL" id="AYP69238.1"/>
    </source>
</evidence>
<evidence type="ECO:0000313" key="2">
    <source>
        <dbReference type="Proteomes" id="UP000275234"/>
    </source>
</evidence>
<proteinExistence type="predicted"/>
<reference evidence="1 2" key="1">
    <citation type="submission" date="2018-09" db="EMBL/GenBank/DDBJ databases">
        <title>Genomic characterization of Edwardsiella anguillarum, isolated from Greek aquaculture.</title>
        <authorList>
            <person name="Katharios P."/>
            <person name="Kalatzis P.G."/>
            <person name="Kokkari C."/>
            <person name="Wang Q."/>
        </authorList>
    </citation>
    <scope>NUCLEOTIDE SEQUENCE [LARGE SCALE GENOMIC DNA]</scope>
</reference>
<name>A0A3G3BYC2_9CAUD</name>
<sequence length="71" mass="8361">MEGIITVVVIFFVIGIIAEMLKPRRCDICGTQFKRKYFTWEIDGKKNHLCPKCNSKMEKRKSDQSFRSRFG</sequence>
<gene>
    <name evidence="1" type="ORF">Edno5_0020</name>
</gene>
<keyword evidence="2" id="KW-1185">Reference proteome</keyword>
<protein>
    <submittedName>
        <fullName evidence="1">Uncharacterized protein</fullName>
    </submittedName>
</protein>
<organism evidence="1 2">
    <name type="scientific">Edwardsiella phage Edno5</name>
    <dbReference type="NCBI Taxonomy" id="2419942"/>
    <lineage>
        <taxon>Viruses</taxon>
        <taxon>Duplodnaviria</taxon>
        <taxon>Heunggongvirae</taxon>
        <taxon>Uroviricota</taxon>
        <taxon>Caudoviricetes</taxon>
        <taxon>Gofduovirus</taxon>
        <taxon>Gofduovirus edno5</taxon>
    </lineage>
</organism>
<accession>A0A3G3BYC2</accession>
<dbReference type="Proteomes" id="UP000275234">
    <property type="component" value="Segment"/>
</dbReference>
<dbReference type="EMBL" id="MH898687">
    <property type="protein sequence ID" value="AYP69238.1"/>
    <property type="molecule type" value="Genomic_DNA"/>
</dbReference>